<evidence type="ECO:0000256" key="1">
    <source>
        <dbReference type="ARBA" id="ARBA00002838"/>
    </source>
</evidence>
<evidence type="ECO:0000256" key="3">
    <source>
        <dbReference type="ARBA" id="ARBA00009294"/>
    </source>
</evidence>
<dbReference type="AlphaFoldDB" id="A0A448WIH8"/>
<dbReference type="PANTHER" id="PTHR12731:SF1">
    <property type="entry name" value="TRANSLOCON-ASSOCIATED PROTEIN SUBUNIT DELTA"/>
    <property type="match status" value="1"/>
</dbReference>
<keyword evidence="12" id="KW-0472">Membrane</keyword>
<protein>
    <recommendedName>
        <fullName evidence="5">Translocon-associated protein subunit delta</fullName>
    </recommendedName>
    <alternativeName>
        <fullName evidence="14">Signal sequence receptor subunit delta</fullName>
    </alternativeName>
</protein>
<comment type="subunit">
    <text evidence="4">Heterotetramer of TRAP-alpha, TRAP-beta, TRAP-delta and TRAP-gamma.</text>
</comment>
<evidence type="ECO:0000256" key="10">
    <source>
        <dbReference type="ARBA" id="ARBA00022843"/>
    </source>
</evidence>
<evidence type="ECO:0000256" key="2">
    <source>
        <dbReference type="ARBA" id="ARBA00004115"/>
    </source>
</evidence>
<comment type="caution">
    <text evidence="15">The sequence shown here is derived from an EMBL/GenBank/DDBJ whole genome shotgun (WGS) entry which is preliminary data.</text>
</comment>
<feature type="non-terminal residue" evidence="15">
    <location>
        <position position="129"/>
    </location>
</feature>
<evidence type="ECO:0000256" key="12">
    <source>
        <dbReference type="ARBA" id="ARBA00023136"/>
    </source>
</evidence>
<keyword evidence="13" id="KW-1015">Disulfide bond</keyword>
<evidence type="ECO:0000256" key="9">
    <source>
        <dbReference type="ARBA" id="ARBA00022824"/>
    </source>
</evidence>
<name>A0A448WIH8_9PLAT</name>
<dbReference type="PANTHER" id="PTHR12731">
    <property type="entry name" value="TRANSLOCON-ASSOCIATED PROTEIN, DELTA SUBUNIT"/>
    <property type="match status" value="1"/>
</dbReference>
<dbReference type="OrthoDB" id="10055808at2759"/>
<organism evidence="15 16">
    <name type="scientific">Protopolystoma xenopodis</name>
    <dbReference type="NCBI Taxonomy" id="117903"/>
    <lineage>
        <taxon>Eukaryota</taxon>
        <taxon>Metazoa</taxon>
        <taxon>Spiralia</taxon>
        <taxon>Lophotrochozoa</taxon>
        <taxon>Platyhelminthes</taxon>
        <taxon>Monogenea</taxon>
        <taxon>Polyopisthocotylea</taxon>
        <taxon>Polystomatidea</taxon>
        <taxon>Polystomatidae</taxon>
        <taxon>Protopolystoma</taxon>
    </lineage>
</organism>
<evidence type="ECO:0000256" key="14">
    <source>
        <dbReference type="ARBA" id="ARBA00031791"/>
    </source>
</evidence>
<keyword evidence="10" id="KW-0832">Ubl conjugation</keyword>
<comment type="subcellular location">
    <subcellularLocation>
        <location evidence="2">Endoplasmic reticulum membrane</location>
        <topology evidence="2">Single-pass type I membrane protein</topology>
    </subcellularLocation>
</comment>
<comment type="similarity">
    <text evidence="3">Belongs to the TRAP-delta family.</text>
</comment>
<evidence type="ECO:0000313" key="15">
    <source>
        <dbReference type="EMBL" id="VEL12627.1"/>
    </source>
</evidence>
<comment type="function">
    <text evidence="1">TRAP proteins are part of a complex whose function is to bind calcium to the ER membrane and thereby regulate the retention of ER resident proteins.</text>
</comment>
<gene>
    <name evidence="15" type="ORF">PXEA_LOCUS6067</name>
</gene>
<dbReference type="InterPro" id="IPR008855">
    <property type="entry name" value="TRAP-delta"/>
</dbReference>
<evidence type="ECO:0000256" key="4">
    <source>
        <dbReference type="ARBA" id="ARBA00011819"/>
    </source>
</evidence>
<evidence type="ECO:0000256" key="11">
    <source>
        <dbReference type="ARBA" id="ARBA00022989"/>
    </source>
</evidence>
<keyword evidence="8" id="KW-0732">Signal</keyword>
<evidence type="ECO:0000256" key="7">
    <source>
        <dbReference type="ARBA" id="ARBA00022692"/>
    </source>
</evidence>
<keyword evidence="7" id="KW-0812">Transmembrane</keyword>
<dbReference type="Proteomes" id="UP000784294">
    <property type="component" value="Unassembled WGS sequence"/>
</dbReference>
<evidence type="ECO:0000256" key="5">
    <source>
        <dbReference type="ARBA" id="ARBA00014387"/>
    </source>
</evidence>
<evidence type="ECO:0000256" key="8">
    <source>
        <dbReference type="ARBA" id="ARBA00022729"/>
    </source>
</evidence>
<dbReference type="EMBL" id="CAAALY010015323">
    <property type="protein sequence ID" value="VEL12627.1"/>
    <property type="molecule type" value="Genomic_DNA"/>
</dbReference>
<evidence type="ECO:0000313" key="16">
    <source>
        <dbReference type="Proteomes" id="UP000784294"/>
    </source>
</evidence>
<sequence>AECKTPEFNAVSYTTREALLSSKTVFVISGEVKCDGAKLTHLYAVLNDEIQPISNNIEDDRFQVTFAGQHKKFRSGTYMIRFFTEEDIYLLRRAKKSGSAETIKPIYEHELIHKGLWYSPWVHSETVAL</sequence>
<evidence type="ECO:0000256" key="6">
    <source>
        <dbReference type="ARBA" id="ARBA00022499"/>
    </source>
</evidence>
<reference evidence="15" key="1">
    <citation type="submission" date="2018-11" db="EMBL/GenBank/DDBJ databases">
        <authorList>
            <consortium name="Pathogen Informatics"/>
        </authorList>
    </citation>
    <scope>NUCLEOTIDE SEQUENCE</scope>
</reference>
<evidence type="ECO:0000256" key="13">
    <source>
        <dbReference type="ARBA" id="ARBA00023157"/>
    </source>
</evidence>
<dbReference type="Pfam" id="PF05404">
    <property type="entry name" value="TRAP-delta"/>
    <property type="match status" value="1"/>
</dbReference>
<keyword evidence="6" id="KW-1017">Isopeptide bond</keyword>
<dbReference type="GO" id="GO:0005789">
    <property type="term" value="C:endoplasmic reticulum membrane"/>
    <property type="evidence" value="ECO:0007669"/>
    <property type="project" value="UniProtKB-SubCell"/>
</dbReference>
<keyword evidence="16" id="KW-1185">Reference proteome</keyword>
<proteinExistence type="inferred from homology"/>
<keyword evidence="9" id="KW-0256">Endoplasmic reticulum</keyword>
<feature type="non-terminal residue" evidence="15">
    <location>
        <position position="1"/>
    </location>
</feature>
<keyword evidence="11" id="KW-1133">Transmembrane helix</keyword>
<accession>A0A448WIH8</accession>